<keyword evidence="4 7" id="KW-0472">Membrane</keyword>
<evidence type="ECO:0000256" key="7">
    <source>
        <dbReference type="SAM" id="Phobius"/>
    </source>
</evidence>
<evidence type="ECO:0000256" key="1">
    <source>
        <dbReference type="ARBA" id="ARBA00004606"/>
    </source>
</evidence>
<organism evidence="8 9">
    <name type="scientific">Citrus x changshan-huyou</name>
    <dbReference type="NCBI Taxonomy" id="2935761"/>
    <lineage>
        <taxon>Eukaryota</taxon>
        <taxon>Viridiplantae</taxon>
        <taxon>Streptophyta</taxon>
        <taxon>Embryophyta</taxon>
        <taxon>Tracheophyta</taxon>
        <taxon>Spermatophyta</taxon>
        <taxon>Magnoliopsida</taxon>
        <taxon>eudicotyledons</taxon>
        <taxon>Gunneridae</taxon>
        <taxon>Pentapetalae</taxon>
        <taxon>rosids</taxon>
        <taxon>malvids</taxon>
        <taxon>Sapindales</taxon>
        <taxon>Rutaceae</taxon>
        <taxon>Aurantioideae</taxon>
        <taxon>Citrus</taxon>
    </lineage>
</organism>
<keyword evidence="5" id="KW-0325">Glycoprotein</keyword>
<name>A0AAP0QDU6_9ROSI</name>
<dbReference type="AlphaFoldDB" id="A0AAP0QDU6"/>
<accession>A0AAP0QDU6</accession>
<dbReference type="InterPro" id="IPR044610">
    <property type="entry name" value="GLCAT14A/B/C"/>
</dbReference>
<dbReference type="GO" id="GO:0015020">
    <property type="term" value="F:glucuronosyltransferase activity"/>
    <property type="evidence" value="ECO:0007669"/>
    <property type="project" value="InterPro"/>
</dbReference>
<sequence length="482" mass="54171">MLEKERNIKTTHILKHNAIPIQIQQLTDNRENLITMHHSSPSAPPSTPPSMSVPRDQTKATRSVLLTTLFFSLLFLVSFYSTSSSSRRSIDSQTQSDPFLFPTRPAFPSKIPSHLAPPSLAYLISGSAGDAARIVRLLHAVYHPKNQYLLHLDQSAPQAERDSLAVTVESVPVFRAAQNVDVIGKADFSYPAGSTSISSTLHGASILLKLSKNWDWFINLNAADYPLIKQDDLLHILSYMPKELNFVNHTSYLDRRDSIRLKRIIVDPGLYLSEKNPMFYVSQKRQLPNAFRLFSVSVPWQMCKIFAQLWAKGSTVVILSRNFVEFCILGTDNLPRTLLMYLSNTPSSFPNYFPTILCNSHQFNKTVINDNLLFVACDKPSKQNCTLNSTEFDDMIQSGAIFASQFRFDDPVLDRIDREILNRSPGNVVPGGWCLGEPGNNTCSVWGDADILRPGPGSRRLENRLIEMFSGGNFRSQQCILE</sequence>
<keyword evidence="2" id="KW-0328">Glycosyltransferase</keyword>
<keyword evidence="9" id="KW-1185">Reference proteome</keyword>
<feature type="transmembrane region" description="Helical" evidence="7">
    <location>
        <begin position="64"/>
        <end position="82"/>
    </location>
</feature>
<dbReference type="EMBL" id="JBCGBO010000024">
    <property type="protein sequence ID" value="KAK9183199.1"/>
    <property type="molecule type" value="Genomic_DNA"/>
</dbReference>
<evidence type="ECO:0000256" key="2">
    <source>
        <dbReference type="ARBA" id="ARBA00022676"/>
    </source>
</evidence>
<reference evidence="8 9" key="1">
    <citation type="submission" date="2024-05" db="EMBL/GenBank/DDBJ databases">
        <title>Haplotype-resolved chromosome-level genome assembly of Huyou (Citrus changshanensis).</title>
        <authorList>
            <person name="Miao C."/>
            <person name="Chen W."/>
            <person name="Wu Y."/>
            <person name="Wang L."/>
            <person name="Zhao S."/>
            <person name="Grierson D."/>
            <person name="Xu C."/>
            <person name="Chen K."/>
        </authorList>
    </citation>
    <scope>NUCLEOTIDE SEQUENCE [LARGE SCALE GENOMIC DNA]</scope>
    <source>
        <strain evidence="8">01-14</strain>
        <tissue evidence="8">Leaf</tissue>
    </source>
</reference>
<gene>
    <name evidence="8" type="ORF">WN944_026348</name>
</gene>
<dbReference type="PANTHER" id="PTHR45719:SF10">
    <property type="entry name" value="CORE-2_I-BRANCHING BETA-1,6-N-ACETYLGLUCOSAMINYLTRANSFERASE FAMILY PROTEIN"/>
    <property type="match status" value="1"/>
</dbReference>
<proteinExistence type="predicted"/>
<dbReference type="GO" id="GO:0016020">
    <property type="term" value="C:membrane"/>
    <property type="evidence" value="ECO:0007669"/>
    <property type="project" value="UniProtKB-SubCell"/>
</dbReference>
<protein>
    <submittedName>
        <fullName evidence="8">Uncharacterized protein</fullName>
    </submittedName>
</protein>
<evidence type="ECO:0000256" key="4">
    <source>
        <dbReference type="ARBA" id="ARBA00023136"/>
    </source>
</evidence>
<dbReference type="Proteomes" id="UP001428341">
    <property type="component" value="Unassembled WGS sequence"/>
</dbReference>
<keyword evidence="3" id="KW-0808">Transferase</keyword>
<evidence type="ECO:0000256" key="5">
    <source>
        <dbReference type="ARBA" id="ARBA00023180"/>
    </source>
</evidence>
<keyword evidence="7" id="KW-0812">Transmembrane</keyword>
<dbReference type="PANTHER" id="PTHR45719">
    <property type="entry name" value="GLYCOSYLTRANSFERASE"/>
    <property type="match status" value="1"/>
</dbReference>
<evidence type="ECO:0000313" key="9">
    <source>
        <dbReference type="Proteomes" id="UP001428341"/>
    </source>
</evidence>
<evidence type="ECO:0000313" key="8">
    <source>
        <dbReference type="EMBL" id="KAK9183199.1"/>
    </source>
</evidence>
<comment type="subcellular location">
    <subcellularLocation>
        <location evidence="1">Membrane</location>
        <topology evidence="1">Single-pass type II membrane protein</topology>
    </subcellularLocation>
</comment>
<feature type="region of interest" description="Disordered" evidence="6">
    <location>
        <begin position="35"/>
        <end position="55"/>
    </location>
</feature>
<evidence type="ECO:0000256" key="3">
    <source>
        <dbReference type="ARBA" id="ARBA00022679"/>
    </source>
</evidence>
<comment type="caution">
    <text evidence="8">The sequence shown here is derived from an EMBL/GenBank/DDBJ whole genome shotgun (WGS) entry which is preliminary data.</text>
</comment>
<evidence type="ECO:0000256" key="6">
    <source>
        <dbReference type="SAM" id="MobiDB-lite"/>
    </source>
</evidence>
<keyword evidence="7" id="KW-1133">Transmembrane helix</keyword>
<dbReference type="InterPro" id="IPR003406">
    <property type="entry name" value="Glyco_trans_14"/>
</dbReference>
<dbReference type="Pfam" id="PF02485">
    <property type="entry name" value="Branch"/>
    <property type="match status" value="1"/>
</dbReference>